<dbReference type="InterPro" id="IPR032818">
    <property type="entry name" value="DedA-like"/>
</dbReference>
<dbReference type="GO" id="GO:0005886">
    <property type="term" value="C:plasma membrane"/>
    <property type="evidence" value="ECO:0007669"/>
    <property type="project" value="UniProtKB-SubCell"/>
</dbReference>
<comment type="subcellular location">
    <subcellularLocation>
        <location evidence="1 7">Cell membrane</location>
        <topology evidence="1 7">Multi-pass membrane protein</topology>
    </subcellularLocation>
</comment>
<reference evidence="9" key="1">
    <citation type="submission" date="2020-10" db="EMBL/GenBank/DDBJ databases">
        <title>Microbiome of the Black Sea water column analyzed by genome centric metagenomics.</title>
        <authorList>
            <person name="Cabello-Yeves P.J."/>
            <person name="Callieri C."/>
            <person name="Picazo A."/>
            <person name="Mehrshad M."/>
            <person name="Haro-Moreno J.M."/>
            <person name="Roda-Garcia J."/>
            <person name="Dzembekova N."/>
            <person name="Slabakova V."/>
            <person name="Slabakova N."/>
            <person name="Moncheva S."/>
            <person name="Rodriguez-Valera F."/>
        </authorList>
    </citation>
    <scope>NUCLEOTIDE SEQUENCE</scope>
    <source>
        <strain evidence="9">BS307-5m-G50</strain>
    </source>
</reference>
<proteinExistence type="inferred from homology"/>
<evidence type="ECO:0000313" key="9">
    <source>
        <dbReference type="EMBL" id="MBL6818407.1"/>
    </source>
</evidence>
<gene>
    <name evidence="9" type="ORF">ISQ64_03270</name>
</gene>
<evidence type="ECO:0000256" key="6">
    <source>
        <dbReference type="ARBA" id="ARBA00023136"/>
    </source>
</evidence>
<name>A0A937LH87_9GAMM</name>
<evidence type="ECO:0000256" key="1">
    <source>
        <dbReference type="ARBA" id="ARBA00004651"/>
    </source>
</evidence>
<keyword evidence="5 7" id="KW-1133">Transmembrane helix</keyword>
<evidence type="ECO:0000256" key="4">
    <source>
        <dbReference type="ARBA" id="ARBA00022692"/>
    </source>
</evidence>
<dbReference type="AlphaFoldDB" id="A0A937LH87"/>
<keyword evidence="3 7" id="KW-1003">Cell membrane</keyword>
<feature type="transmembrane region" description="Helical" evidence="7">
    <location>
        <begin position="145"/>
        <end position="166"/>
    </location>
</feature>
<dbReference type="PANTHER" id="PTHR30353">
    <property type="entry name" value="INNER MEMBRANE PROTEIN DEDA-RELATED"/>
    <property type="match status" value="1"/>
</dbReference>
<sequence length="167" mass="18413">MFEKIEIYLNANAEYAWLFVFFFAFLESFILSGVIVSSAILFSICILIYNTELMPLTLIVPVAVLGAHLGDMCGFIFGKTIGPQIMSTKVVSKRKKVITRAQKFLDTTGSYTVIMGRFIPAIRPIVPFLLGISDLKILRFYIADLIACICWGLALGFLVTGIGSVLG</sequence>
<comment type="similarity">
    <text evidence="2 7">Belongs to the DedA family.</text>
</comment>
<accession>A0A937LH87</accession>
<evidence type="ECO:0000256" key="3">
    <source>
        <dbReference type="ARBA" id="ARBA00022475"/>
    </source>
</evidence>
<keyword evidence="6 7" id="KW-0472">Membrane</keyword>
<feature type="transmembrane region" description="Helical" evidence="7">
    <location>
        <begin position="56"/>
        <end position="77"/>
    </location>
</feature>
<comment type="caution">
    <text evidence="9">The sequence shown here is derived from an EMBL/GenBank/DDBJ whole genome shotgun (WGS) entry which is preliminary data.</text>
</comment>
<keyword evidence="4 7" id="KW-0812">Transmembrane</keyword>
<dbReference type="Pfam" id="PF09335">
    <property type="entry name" value="VTT_dom"/>
    <property type="match status" value="1"/>
</dbReference>
<dbReference type="EMBL" id="JADHQD010000016">
    <property type="protein sequence ID" value="MBL6818407.1"/>
    <property type="molecule type" value="Genomic_DNA"/>
</dbReference>
<evidence type="ECO:0000256" key="2">
    <source>
        <dbReference type="ARBA" id="ARBA00010792"/>
    </source>
</evidence>
<feature type="transmembrane region" description="Helical" evidence="7">
    <location>
        <begin position="16"/>
        <end position="49"/>
    </location>
</feature>
<dbReference type="PANTHER" id="PTHR30353:SF15">
    <property type="entry name" value="INNER MEMBRANE PROTEIN YABI"/>
    <property type="match status" value="1"/>
</dbReference>
<dbReference type="Proteomes" id="UP000711391">
    <property type="component" value="Unassembled WGS sequence"/>
</dbReference>
<organism evidence="9 10">
    <name type="scientific">SAR86 cluster bacterium</name>
    <dbReference type="NCBI Taxonomy" id="2030880"/>
    <lineage>
        <taxon>Bacteria</taxon>
        <taxon>Pseudomonadati</taxon>
        <taxon>Pseudomonadota</taxon>
        <taxon>Gammaproteobacteria</taxon>
        <taxon>SAR86 cluster</taxon>
    </lineage>
</organism>
<evidence type="ECO:0000256" key="7">
    <source>
        <dbReference type="RuleBase" id="RU367016"/>
    </source>
</evidence>
<evidence type="ECO:0000256" key="5">
    <source>
        <dbReference type="ARBA" id="ARBA00022989"/>
    </source>
</evidence>
<evidence type="ECO:0000259" key="8">
    <source>
        <dbReference type="Pfam" id="PF09335"/>
    </source>
</evidence>
<dbReference type="InterPro" id="IPR032816">
    <property type="entry name" value="VTT_dom"/>
</dbReference>
<feature type="domain" description="VTT" evidence="8">
    <location>
        <begin position="55"/>
        <end position="159"/>
    </location>
</feature>
<feature type="transmembrane region" description="Helical" evidence="7">
    <location>
        <begin position="114"/>
        <end position="133"/>
    </location>
</feature>
<protein>
    <submittedName>
        <fullName evidence="9">VTT domain-containing protein</fullName>
    </submittedName>
</protein>
<evidence type="ECO:0000313" key="10">
    <source>
        <dbReference type="Proteomes" id="UP000711391"/>
    </source>
</evidence>